<dbReference type="GO" id="GO:0006397">
    <property type="term" value="P:mRNA processing"/>
    <property type="evidence" value="ECO:0007669"/>
    <property type="project" value="UniProtKB-KW"/>
</dbReference>
<evidence type="ECO:0000256" key="1">
    <source>
        <dbReference type="ARBA" id="ARBA00022664"/>
    </source>
</evidence>
<keyword evidence="2" id="KW-0479">Metal-binding</keyword>
<dbReference type="GO" id="GO:0008270">
    <property type="term" value="F:zinc ion binding"/>
    <property type="evidence" value="ECO:0007669"/>
    <property type="project" value="UniProtKB-KW"/>
</dbReference>
<dbReference type="InterPro" id="IPR001878">
    <property type="entry name" value="Znf_CCHC"/>
</dbReference>
<dbReference type="STRING" id="27349.A0A0L6U7C3"/>
<feature type="non-terminal residue" evidence="4">
    <location>
        <position position="1"/>
    </location>
</feature>
<feature type="non-terminal residue" evidence="4">
    <location>
        <position position="206"/>
    </location>
</feature>
<comment type="caution">
    <text evidence="4">The sequence shown here is derived from an EMBL/GenBank/DDBJ whole genome shotgun (WGS) entry which is preliminary data.</text>
</comment>
<proteinExistence type="predicted"/>
<keyword evidence="1" id="KW-0507">mRNA processing</keyword>
<organism evidence="4 5">
    <name type="scientific">Puccinia sorghi</name>
    <dbReference type="NCBI Taxonomy" id="27349"/>
    <lineage>
        <taxon>Eukaryota</taxon>
        <taxon>Fungi</taxon>
        <taxon>Dikarya</taxon>
        <taxon>Basidiomycota</taxon>
        <taxon>Pucciniomycotina</taxon>
        <taxon>Pucciniomycetes</taxon>
        <taxon>Pucciniales</taxon>
        <taxon>Pucciniaceae</taxon>
        <taxon>Puccinia</taxon>
    </lineage>
</organism>
<dbReference type="InterPro" id="IPR036875">
    <property type="entry name" value="Znf_CCHC_sf"/>
</dbReference>
<evidence type="ECO:0000259" key="3">
    <source>
        <dbReference type="PROSITE" id="PS50158"/>
    </source>
</evidence>
<dbReference type="InterPro" id="IPR005162">
    <property type="entry name" value="Retrotrans_gag_dom"/>
</dbReference>
<evidence type="ECO:0000313" key="4">
    <source>
        <dbReference type="EMBL" id="KNZ44391.1"/>
    </source>
</evidence>
<accession>A0A0L6U7C3</accession>
<sequence>QVFCWPDLTPYHDQFPTDSSKVAFAVSFMTEYAATWSQPYLMRVFNAKGVFFDQLLDDFKSIFFDHNHQHRAEVALKSLGQTGTLTAYIQELNSHACNVGWVDTPLMILYNEKHPVHLLHTMQAMALKAGQTIEGIRNGRPTPIPSSSAPTTDPNAMDLSAFPLGDPHNPLSDAKRNRRLQLNLCFRCGQAGHFSHGCSYRNRKLQ</sequence>
<gene>
    <name evidence="4" type="ORF">VP01_9207g1</name>
</gene>
<keyword evidence="5" id="KW-1185">Reference proteome</keyword>
<dbReference type="EMBL" id="LAVV01014835">
    <property type="protein sequence ID" value="KNZ44391.1"/>
    <property type="molecule type" value="Genomic_DNA"/>
</dbReference>
<dbReference type="Pfam" id="PF03732">
    <property type="entry name" value="Retrotrans_gag"/>
    <property type="match status" value="1"/>
</dbReference>
<protein>
    <recommendedName>
        <fullName evidence="3">CCHC-type domain-containing protein</fullName>
    </recommendedName>
</protein>
<dbReference type="AlphaFoldDB" id="A0A0L6U7C3"/>
<feature type="domain" description="CCHC-type" evidence="3">
    <location>
        <begin position="185"/>
        <end position="198"/>
    </location>
</feature>
<keyword evidence="2" id="KW-0863">Zinc-finger</keyword>
<dbReference type="PROSITE" id="PS50158">
    <property type="entry name" value="ZF_CCHC"/>
    <property type="match status" value="1"/>
</dbReference>
<dbReference type="SUPFAM" id="SSF57756">
    <property type="entry name" value="Retrovirus zinc finger-like domains"/>
    <property type="match status" value="1"/>
</dbReference>
<dbReference type="VEuPathDB" id="FungiDB:VP01_9207g1"/>
<evidence type="ECO:0000256" key="2">
    <source>
        <dbReference type="PROSITE-ProRule" id="PRU00047"/>
    </source>
</evidence>
<reference evidence="4 5" key="1">
    <citation type="submission" date="2015-08" db="EMBL/GenBank/DDBJ databases">
        <title>Next Generation Sequencing and Analysis of the Genome of Puccinia sorghi L Schw, the Causal Agent of Maize Common Rust.</title>
        <authorList>
            <person name="Rochi L."/>
            <person name="Burguener G."/>
            <person name="Darino M."/>
            <person name="Turjanski A."/>
            <person name="Kreff E."/>
            <person name="Dieguez M.J."/>
            <person name="Sacco F."/>
        </authorList>
    </citation>
    <scope>NUCLEOTIDE SEQUENCE [LARGE SCALE GENOMIC DNA]</scope>
    <source>
        <strain evidence="4 5">RO10H11247</strain>
    </source>
</reference>
<evidence type="ECO:0000313" key="5">
    <source>
        <dbReference type="Proteomes" id="UP000037035"/>
    </source>
</evidence>
<name>A0A0L6U7C3_9BASI</name>
<dbReference type="Proteomes" id="UP000037035">
    <property type="component" value="Unassembled WGS sequence"/>
</dbReference>
<keyword evidence="2" id="KW-0862">Zinc</keyword>
<dbReference type="GO" id="GO:0003676">
    <property type="term" value="F:nucleic acid binding"/>
    <property type="evidence" value="ECO:0007669"/>
    <property type="project" value="InterPro"/>
</dbReference>
<dbReference type="OrthoDB" id="5552562at2759"/>